<evidence type="ECO:0000259" key="8">
    <source>
        <dbReference type="PROSITE" id="PS50090"/>
    </source>
</evidence>
<feature type="domain" description="HTH myb-type" evidence="9">
    <location>
        <begin position="31"/>
        <end position="82"/>
    </location>
</feature>
<feature type="region of interest" description="Disordered" evidence="7">
    <location>
        <begin position="1"/>
        <end position="23"/>
    </location>
</feature>
<organism evidence="10 11">
    <name type="scientific">Heracleum sosnowskyi</name>
    <dbReference type="NCBI Taxonomy" id="360622"/>
    <lineage>
        <taxon>Eukaryota</taxon>
        <taxon>Viridiplantae</taxon>
        <taxon>Streptophyta</taxon>
        <taxon>Embryophyta</taxon>
        <taxon>Tracheophyta</taxon>
        <taxon>Spermatophyta</taxon>
        <taxon>Magnoliopsida</taxon>
        <taxon>eudicotyledons</taxon>
        <taxon>Gunneridae</taxon>
        <taxon>Pentapetalae</taxon>
        <taxon>asterids</taxon>
        <taxon>campanulids</taxon>
        <taxon>Apiales</taxon>
        <taxon>Apiaceae</taxon>
        <taxon>Apioideae</taxon>
        <taxon>apioid superclade</taxon>
        <taxon>Tordylieae</taxon>
        <taxon>Tordyliinae</taxon>
        <taxon>Heracleum</taxon>
    </lineage>
</organism>
<dbReference type="Gene3D" id="1.10.10.60">
    <property type="entry name" value="Homeodomain-like"/>
    <property type="match status" value="2"/>
</dbReference>
<evidence type="ECO:0000256" key="7">
    <source>
        <dbReference type="SAM" id="MobiDB-lite"/>
    </source>
</evidence>
<dbReference type="SMART" id="SM00717">
    <property type="entry name" value="SANT"/>
    <property type="match status" value="2"/>
</dbReference>
<dbReference type="CDD" id="cd00167">
    <property type="entry name" value="SANT"/>
    <property type="match status" value="2"/>
</dbReference>
<evidence type="ECO:0000256" key="1">
    <source>
        <dbReference type="ARBA" id="ARBA00004123"/>
    </source>
</evidence>
<dbReference type="Pfam" id="PF00249">
    <property type="entry name" value="Myb_DNA-binding"/>
    <property type="match status" value="2"/>
</dbReference>
<proteinExistence type="predicted"/>
<dbReference type="Proteomes" id="UP001237642">
    <property type="component" value="Unassembled WGS sequence"/>
</dbReference>
<feature type="domain" description="HTH myb-type" evidence="9">
    <location>
        <begin position="83"/>
        <end position="137"/>
    </location>
</feature>
<dbReference type="EMBL" id="JAUIZM010000011">
    <property type="protein sequence ID" value="KAK1355221.1"/>
    <property type="molecule type" value="Genomic_DNA"/>
</dbReference>
<evidence type="ECO:0000259" key="9">
    <source>
        <dbReference type="PROSITE" id="PS51294"/>
    </source>
</evidence>
<feature type="compositionally biased region" description="Basic and acidic residues" evidence="7">
    <location>
        <begin position="1"/>
        <end position="11"/>
    </location>
</feature>
<evidence type="ECO:0000256" key="6">
    <source>
        <dbReference type="ARBA" id="ARBA00023242"/>
    </source>
</evidence>
<dbReference type="SUPFAM" id="SSF46689">
    <property type="entry name" value="Homeodomain-like"/>
    <property type="match status" value="1"/>
</dbReference>
<keyword evidence="3" id="KW-0805">Transcription regulation</keyword>
<gene>
    <name evidence="10" type="ORF">POM88_048477</name>
</gene>
<dbReference type="InterPro" id="IPR001005">
    <property type="entry name" value="SANT/Myb"/>
</dbReference>
<dbReference type="GO" id="GO:0000978">
    <property type="term" value="F:RNA polymerase II cis-regulatory region sequence-specific DNA binding"/>
    <property type="evidence" value="ECO:0007669"/>
    <property type="project" value="TreeGrafter"/>
</dbReference>
<keyword evidence="4" id="KW-0238">DNA-binding</keyword>
<dbReference type="PANTHER" id="PTHR45614:SF25">
    <property type="entry name" value="MYB PROTEIN"/>
    <property type="match status" value="1"/>
</dbReference>
<dbReference type="PROSITE" id="PS51294">
    <property type="entry name" value="HTH_MYB"/>
    <property type="match status" value="2"/>
</dbReference>
<evidence type="ECO:0000256" key="4">
    <source>
        <dbReference type="ARBA" id="ARBA00023125"/>
    </source>
</evidence>
<protein>
    <submittedName>
        <fullName evidence="10">Transcription factor MYB44</fullName>
    </submittedName>
</protein>
<name>A0AAD8GVA3_9APIA</name>
<evidence type="ECO:0000313" key="11">
    <source>
        <dbReference type="Proteomes" id="UP001237642"/>
    </source>
</evidence>
<feature type="domain" description="Myb-like" evidence="8">
    <location>
        <begin position="83"/>
        <end position="133"/>
    </location>
</feature>
<evidence type="ECO:0000256" key="3">
    <source>
        <dbReference type="ARBA" id="ARBA00023015"/>
    </source>
</evidence>
<dbReference type="GO" id="GO:0005634">
    <property type="term" value="C:nucleus"/>
    <property type="evidence" value="ECO:0007669"/>
    <property type="project" value="UniProtKB-SubCell"/>
</dbReference>
<keyword evidence="6" id="KW-0539">Nucleus</keyword>
<evidence type="ECO:0000256" key="2">
    <source>
        <dbReference type="ARBA" id="ARBA00022737"/>
    </source>
</evidence>
<comment type="subcellular location">
    <subcellularLocation>
        <location evidence="1">Nucleus</location>
    </subcellularLocation>
</comment>
<reference evidence="10" key="1">
    <citation type="submission" date="2023-02" db="EMBL/GenBank/DDBJ databases">
        <title>Genome of toxic invasive species Heracleum sosnowskyi carries increased number of genes despite the absence of recent whole-genome duplications.</title>
        <authorList>
            <person name="Schelkunov M."/>
            <person name="Shtratnikova V."/>
            <person name="Makarenko M."/>
            <person name="Klepikova A."/>
            <person name="Omelchenko D."/>
            <person name="Novikova G."/>
            <person name="Obukhova E."/>
            <person name="Bogdanov V."/>
            <person name="Penin A."/>
            <person name="Logacheva M."/>
        </authorList>
    </citation>
    <scope>NUCLEOTIDE SEQUENCE</scope>
    <source>
        <strain evidence="10">Hsosn_3</strain>
        <tissue evidence="10">Leaf</tissue>
    </source>
</reference>
<evidence type="ECO:0000313" key="10">
    <source>
        <dbReference type="EMBL" id="KAK1355221.1"/>
    </source>
</evidence>
<sequence>MHKTTMTREADQSETTLSDAADDRREVAKVDGRRVRGAWSKKEDAVLCDLVCKLGPRNWNLIAKGIPPRSGKSCRLRWCNQLDPCLKRKPFTDEEDQIIIASHAIHPNKWALIAKFLPGRTDNAVKNHWNSTLRRKYMGLSRLVSPPQNELEGCSLEMTNASFEEPLVDIELISVKSPEFINVSVAESRPAESEDKAQKEENRCIDNNNKPIFSRTEAHIGAFSSYNPRNCPGADCVDSRIVPMQGPLLQASKPDNGICGPLTMGSFIPSRCGYGCCAAPTGAHRQSLLLGPEFVDYEELPPFSSQEYVAMATGLNNTAWIRSGLNNAKMLDNTSCHKVSEDAVVQKDFYGESTRVSFALGRAK</sequence>
<evidence type="ECO:0000256" key="5">
    <source>
        <dbReference type="ARBA" id="ARBA00023163"/>
    </source>
</evidence>
<dbReference type="GO" id="GO:0000981">
    <property type="term" value="F:DNA-binding transcription factor activity, RNA polymerase II-specific"/>
    <property type="evidence" value="ECO:0007669"/>
    <property type="project" value="TreeGrafter"/>
</dbReference>
<dbReference type="InterPro" id="IPR017930">
    <property type="entry name" value="Myb_dom"/>
</dbReference>
<keyword evidence="11" id="KW-1185">Reference proteome</keyword>
<reference evidence="10" key="2">
    <citation type="submission" date="2023-05" db="EMBL/GenBank/DDBJ databases">
        <authorList>
            <person name="Schelkunov M.I."/>
        </authorList>
    </citation>
    <scope>NUCLEOTIDE SEQUENCE</scope>
    <source>
        <strain evidence="10">Hsosn_3</strain>
        <tissue evidence="10">Leaf</tissue>
    </source>
</reference>
<dbReference type="PROSITE" id="PS50090">
    <property type="entry name" value="MYB_LIKE"/>
    <property type="match status" value="2"/>
</dbReference>
<comment type="caution">
    <text evidence="10">The sequence shown here is derived from an EMBL/GenBank/DDBJ whole genome shotgun (WGS) entry which is preliminary data.</text>
</comment>
<keyword evidence="2" id="KW-0677">Repeat</keyword>
<dbReference type="PANTHER" id="PTHR45614">
    <property type="entry name" value="MYB PROTEIN-RELATED"/>
    <property type="match status" value="1"/>
</dbReference>
<dbReference type="InterPro" id="IPR009057">
    <property type="entry name" value="Homeodomain-like_sf"/>
</dbReference>
<dbReference type="AlphaFoldDB" id="A0AAD8GVA3"/>
<feature type="domain" description="Myb-like" evidence="8">
    <location>
        <begin position="31"/>
        <end position="82"/>
    </location>
</feature>
<keyword evidence="5" id="KW-0804">Transcription</keyword>
<dbReference type="InterPro" id="IPR050560">
    <property type="entry name" value="MYB_TF"/>
</dbReference>
<accession>A0AAD8GVA3</accession>
<dbReference type="FunFam" id="1.10.10.60:FF:000060">
    <property type="entry name" value="MYB transcription factor"/>
    <property type="match status" value="1"/>
</dbReference>